<name>A0A4Y2PUD4_ARAVE</name>
<dbReference type="Proteomes" id="UP000499080">
    <property type="component" value="Unassembled WGS sequence"/>
</dbReference>
<comment type="caution">
    <text evidence="1">The sequence shown here is derived from an EMBL/GenBank/DDBJ whole genome shotgun (WGS) entry which is preliminary data.</text>
</comment>
<protein>
    <submittedName>
        <fullName evidence="1">Uncharacterized protein</fullName>
    </submittedName>
</protein>
<dbReference type="AlphaFoldDB" id="A0A4Y2PUD4"/>
<reference evidence="1 2" key="1">
    <citation type="journal article" date="2019" name="Sci. Rep.">
        <title>Orb-weaving spider Araneus ventricosus genome elucidates the spidroin gene catalogue.</title>
        <authorList>
            <person name="Kono N."/>
            <person name="Nakamura H."/>
            <person name="Ohtoshi R."/>
            <person name="Moran D.A.P."/>
            <person name="Shinohara A."/>
            <person name="Yoshida Y."/>
            <person name="Fujiwara M."/>
            <person name="Mori M."/>
            <person name="Tomita M."/>
            <person name="Arakawa K."/>
        </authorList>
    </citation>
    <scope>NUCLEOTIDE SEQUENCE [LARGE SCALE GENOMIC DNA]</scope>
</reference>
<gene>
    <name evidence="1" type="ORF">AVEN_18810_1</name>
</gene>
<keyword evidence="2" id="KW-1185">Reference proteome</keyword>
<sequence length="97" mass="11041">MTFKGIPQQVLDPQGSEAKFATCKISIYVSAEANWCIRYGVEWRFGLCGRQVSAHLNINHLVPAIQNYGMVARAHFRWQAGDRYSKRQRQRAGDKVG</sequence>
<proteinExistence type="predicted"/>
<evidence type="ECO:0000313" key="1">
    <source>
        <dbReference type="EMBL" id="GBN54804.1"/>
    </source>
</evidence>
<accession>A0A4Y2PUD4</accession>
<organism evidence="1 2">
    <name type="scientific">Araneus ventricosus</name>
    <name type="common">Orbweaver spider</name>
    <name type="synonym">Epeira ventricosa</name>
    <dbReference type="NCBI Taxonomy" id="182803"/>
    <lineage>
        <taxon>Eukaryota</taxon>
        <taxon>Metazoa</taxon>
        <taxon>Ecdysozoa</taxon>
        <taxon>Arthropoda</taxon>
        <taxon>Chelicerata</taxon>
        <taxon>Arachnida</taxon>
        <taxon>Araneae</taxon>
        <taxon>Araneomorphae</taxon>
        <taxon>Entelegynae</taxon>
        <taxon>Araneoidea</taxon>
        <taxon>Araneidae</taxon>
        <taxon>Araneus</taxon>
    </lineage>
</organism>
<evidence type="ECO:0000313" key="2">
    <source>
        <dbReference type="Proteomes" id="UP000499080"/>
    </source>
</evidence>
<dbReference type="EMBL" id="BGPR01012150">
    <property type="protein sequence ID" value="GBN54804.1"/>
    <property type="molecule type" value="Genomic_DNA"/>
</dbReference>